<feature type="transmembrane region" description="Helical" evidence="9">
    <location>
        <begin position="12"/>
        <end position="33"/>
    </location>
</feature>
<feature type="transmembrane region" description="Helical" evidence="9">
    <location>
        <begin position="125"/>
        <end position="144"/>
    </location>
</feature>
<keyword evidence="3" id="KW-1003">Cell membrane</keyword>
<evidence type="ECO:0000256" key="3">
    <source>
        <dbReference type="ARBA" id="ARBA00022475"/>
    </source>
</evidence>
<dbReference type="EMBL" id="FOOX01000002">
    <property type="protein sequence ID" value="SFG12548.1"/>
    <property type="molecule type" value="Genomic_DNA"/>
</dbReference>
<evidence type="ECO:0000256" key="1">
    <source>
        <dbReference type="ARBA" id="ARBA00004429"/>
    </source>
</evidence>
<dbReference type="InterPro" id="IPR007387">
    <property type="entry name" value="TRAP_DctQ"/>
</dbReference>
<gene>
    <name evidence="11" type="ORF">SAMN05660649_00777</name>
</gene>
<evidence type="ECO:0000256" key="7">
    <source>
        <dbReference type="ARBA" id="ARBA00023136"/>
    </source>
</evidence>
<evidence type="ECO:0000256" key="4">
    <source>
        <dbReference type="ARBA" id="ARBA00022519"/>
    </source>
</evidence>
<dbReference type="Proteomes" id="UP000199337">
    <property type="component" value="Unassembled WGS sequence"/>
</dbReference>
<evidence type="ECO:0000256" key="6">
    <source>
        <dbReference type="ARBA" id="ARBA00022989"/>
    </source>
</evidence>
<name>A0A1I2P8S2_9FIRM</name>
<dbReference type="GO" id="GO:0022857">
    <property type="term" value="F:transmembrane transporter activity"/>
    <property type="evidence" value="ECO:0007669"/>
    <property type="project" value="TreeGrafter"/>
</dbReference>
<evidence type="ECO:0000256" key="9">
    <source>
        <dbReference type="SAM" id="Phobius"/>
    </source>
</evidence>
<feature type="domain" description="Tripartite ATP-independent periplasmic transporters DctQ component" evidence="10">
    <location>
        <begin position="22"/>
        <end position="152"/>
    </location>
</feature>
<dbReference type="PANTHER" id="PTHR35011:SF2">
    <property type="entry name" value="2,3-DIKETO-L-GULONATE TRAP TRANSPORTER SMALL PERMEASE PROTEIN YIAM"/>
    <property type="match status" value="1"/>
</dbReference>
<dbReference type="Pfam" id="PF04290">
    <property type="entry name" value="DctQ"/>
    <property type="match status" value="1"/>
</dbReference>
<evidence type="ECO:0000313" key="11">
    <source>
        <dbReference type="EMBL" id="SFG12548.1"/>
    </source>
</evidence>
<keyword evidence="5 9" id="KW-0812">Transmembrane</keyword>
<evidence type="ECO:0000259" key="10">
    <source>
        <dbReference type="Pfam" id="PF04290"/>
    </source>
</evidence>
<dbReference type="PANTHER" id="PTHR35011">
    <property type="entry name" value="2,3-DIKETO-L-GULONATE TRAP TRANSPORTER SMALL PERMEASE PROTEIN YIAM"/>
    <property type="match status" value="1"/>
</dbReference>
<organism evidence="11 12">
    <name type="scientific">Desulfotruncus arcticus DSM 17038</name>
    <dbReference type="NCBI Taxonomy" id="1121424"/>
    <lineage>
        <taxon>Bacteria</taxon>
        <taxon>Bacillati</taxon>
        <taxon>Bacillota</taxon>
        <taxon>Clostridia</taxon>
        <taxon>Eubacteriales</taxon>
        <taxon>Desulfallaceae</taxon>
        <taxon>Desulfotruncus</taxon>
    </lineage>
</organism>
<comment type="subcellular location">
    <subcellularLocation>
        <location evidence="1">Cell inner membrane</location>
        <topology evidence="1">Multi-pass membrane protein</topology>
    </subcellularLocation>
</comment>
<dbReference type="AlphaFoldDB" id="A0A1I2P8S2"/>
<dbReference type="OrthoDB" id="9814265at2"/>
<feature type="transmembrane region" description="Helical" evidence="9">
    <location>
        <begin position="84"/>
        <end position="105"/>
    </location>
</feature>
<feature type="transmembrane region" description="Helical" evidence="9">
    <location>
        <begin position="45"/>
        <end position="63"/>
    </location>
</feature>
<dbReference type="STRING" id="341036.SAMN05660649_00777"/>
<dbReference type="InterPro" id="IPR055348">
    <property type="entry name" value="DctQ"/>
</dbReference>
<protein>
    <submittedName>
        <fullName evidence="11">TRAP-type C4-dicarboxylate transport system, small permease component</fullName>
    </submittedName>
</protein>
<keyword evidence="12" id="KW-1185">Reference proteome</keyword>
<dbReference type="GO" id="GO:0005886">
    <property type="term" value="C:plasma membrane"/>
    <property type="evidence" value="ECO:0007669"/>
    <property type="project" value="UniProtKB-SubCell"/>
</dbReference>
<dbReference type="GO" id="GO:0015740">
    <property type="term" value="P:C4-dicarboxylate transport"/>
    <property type="evidence" value="ECO:0007669"/>
    <property type="project" value="TreeGrafter"/>
</dbReference>
<keyword evidence="6 9" id="KW-1133">Transmembrane helix</keyword>
<accession>A0A1I2P8S2</accession>
<keyword evidence="4" id="KW-0997">Cell inner membrane</keyword>
<reference evidence="12" key="1">
    <citation type="submission" date="2016-10" db="EMBL/GenBank/DDBJ databases">
        <authorList>
            <person name="Varghese N."/>
            <person name="Submissions S."/>
        </authorList>
    </citation>
    <scope>NUCLEOTIDE SEQUENCE [LARGE SCALE GENOMIC DNA]</scope>
    <source>
        <strain evidence="12">DSM 17038</strain>
    </source>
</reference>
<keyword evidence="7 9" id="KW-0472">Membrane</keyword>
<comment type="similarity">
    <text evidence="8">Belongs to the TRAP transporter small permease family.</text>
</comment>
<evidence type="ECO:0000313" key="12">
    <source>
        <dbReference type="Proteomes" id="UP000199337"/>
    </source>
</evidence>
<keyword evidence="2" id="KW-0813">Transport</keyword>
<proteinExistence type="inferred from homology"/>
<sequence>MVRKVWNSLEEYILVFSLAFTVFLIFIQIVMRYVFHHSLSWSEELARYVFLWQIWLGASFAVKEHRHLRIEAIKNVLSPKAQKYFELITLVIWFGFSLFLAFKGAELTMILLQRGQVSPAMRLPMAYAYASVPVGCGLMAIRLIEEMFGLFRKGEA</sequence>
<evidence type="ECO:0000256" key="2">
    <source>
        <dbReference type="ARBA" id="ARBA00022448"/>
    </source>
</evidence>
<evidence type="ECO:0000256" key="5">
    <source>
        <dbReference type="ARBA" id="ARBA00022692"/>
    </source>
</evidence>
<evidence type="ECO:0000256" key="8">
    <source>
        <dbReference type="ARBA" id="ARBA00038436"/>
    </source>
</evidence>